<accession>A0ABS8K834</accession>
<comment type="caution">
    <text evidence="9">The sequence shown here is derived from an EMBL/GenBank/DDBJ whole genome shotgun (WGS) entry which is preliminary data.</text>
</comment>
<dbReference type="SMART" id="SM00382">
    <property type="entry name" value="AAA"/>
    <property type="match status" value="1"/>
</dbReference>
<evidence type="ECO:0000259" key="8">
    <source>
        <dbReference type="PROSITE" id="PS50893"/>
    </source>
</evidence>
<feature type="domain" description="ABC transporter" evidence="8">
    <location>
        <begin position="260"/>
        <end position="508"/>
    </location>
</feature>
<dbReference type="EMBL" id="JAJITC010000001">
    <property type="protein sequence ID" value="MCC8400617.1"/>
    <property type="molecule type" value="Genomic_DNA"/>
</dbReference>
<keyword evidence="3" id="KW-0997">Cell inner membrane</keyword>
<dbReference type="PANTHER" id="PTHR43790:SF9">
    <property type="entry name" value="GALACTOFURANOSE TRANSPORTER ATP-BINDING PROTEIN YTFR"/>
    <property type="match status" value="1"/>
</dbReference>
<dbReference type="SUPFAM" id="SSF52540">
    <property type="entry name" value="P-loop containing nucleoside triphosphate hydrolases"/>
    <property type="match status" value="2"/>
</dbReference>
<dbReference type="PROSITE" id="PS50893">
    <property type="entry name" value="ABC_TRANSPORTER_2"/>
    <property type="match status" value="2"/>
</dbReference>
<keyword evidence="2" id="KW-1003">Cell membrane</keyword>
<proteinExistence type="predicted"/>
<organism evidence="9 10">
    <name type="scientific">Paraburkholderia translucens</name>
    <dbReference type="NCBI Taxonomy" id="2886945"/>
    <lineage>
        <taxon>Bacteria</taxon>
        <taxon>Pseudomonadati</taxon>
        <taxon>Pseudomonadota</taxon>
        <taxon>Betaproteobacteria</taxon>
        <taxon>Burkholderiales</taxon>
        <taxon>Burkholderiaceae</taxon>
        <taxon>Paraburkholderia</taxon>
    </lineage>
</organism>
<dbReference type="Proteomes" id="UP001430614">
    <property type="component" value="Unassembled WGS sequence"/>
</dbReference>
<sequence>MLQDAEQPFFQMSGVSKSFGGAVALDHAELTVRRGRIHAILGENGAGKSTLLKVMSGVVQPDEGTMHFDGREVSFASPAEANAAGIVCVYQELSLIPDLSVADNIFASNPPRRFGMIDRRAQRRQAEEALARAGAADINPLAKVRDLPLSRQQMVELAKGLAHAPRILILDEATSALTAADVARVIEVLKRLREEGLALLFISHRMHEVKALADECTVYRNGRHVMSFEAGTRSDNEVVEMMIGRKYQHAFPAKPAARPAHGPPAAPVLACHDLAWSDTLRGISFSLQPGEILGLGGLDGQGQRELLLALFGVLRGCAGKIEIDGKAVSIGSPTAARANGIGMALIPEDRKTEGLMLPMSLRENLSFAALDRMSTAGVIDRDRQQSLVDRMMELLAIKSFSLDAPVGSLSGGNQQKVVIAKWLIRQPRILLLSDPTRGIDVGTKQELYQLLRRLADEGAAVLFYSTDYDELIGCCDRVLVLYEGRIKKELVGSAITEQNLIASALDLPVGQVSPSTGVAL</sequence>
<evidence type="ECO:0000256" key="7">
    <source>
        <dbReference type="ARBA" id="ARBA00022840"/>
    </source>
</evidence>
<dbReference type="InterPro" id="IPR003439">
    <property type="entry name" value="ABC_transporter-like_ATP-bd"/>
</dbReference>
<dbReference type="RefSeq" id="WP_230559527.1">
    <property type="nucleotide sequence ID" value="NZ_JAJITC010000001.1"/>
</dbReference>
<feature type="domain" description="ABC transporter" evidence="8">
    <location>
        <begin position="10"/>
        <end position="246"/>
    </location>
</feature>
<dbReference type="InterPro" id="IPR003593">
    <property type="entry name" value="AAA+_ATPase"/>
</dbReference>
<evidence type="ECO:0000256" key="5">
    <source>
        <dbReference type="ARBA" id="ARBA00022737"/>
    </source>
</evidence>
<keyword evidence="1" id="KW-0813">Transport</keyword>
<dbReference type="InterPro" id="IPR017871">
    <property type="entry name" value="ABC_transporter-like_CS"/>
</dbReference>
<gene>
    <name evidence="9" type="ORF">LJ655_01690</name>
</gene>
<evidence type="ECO:0000256" key="4">
    <source>
        <dbReference type="ARBA" id="ARBA00022597"/>
    </source>
</evidence>
<dbReference type="Gene3D" id="3.40.50.300">
    <property type="entry name" value="P-loop containing nucleotide triphosphate hydrolases"/>
    <property type="match status" value="2"/>
</dbReference>
<dbReference type="PANTHER" id="PTHR43790">
    <property type="entry name" value="CARBOHYDRATE TRANSPORT ATP-BINDING PROTEIN MG119-RELATED"/>
    <property type="match status" value="1"/>
</dbReference>
<evidence type="ECO:0000256" key="6">
    <source>
        <dbReference type="ARBA" id="ARBA00022741"/>
    </source>
</evidence>
<evidence type="ECO:0000256" key="1">
    <source>
        <dbReference type="ARBA" id="ARBA00022448"/>
    </source>
</evidence>
<name>A0ABS8K834_9BURK</name>
<evidence type="ECO:0000256" key="3">
    <source>
        <dbReference type="ARBA" id="ARBA00022519"/>
    </source>
</evidence>
<dbReference type="CDD" id="cd03216">
    <property type="entry name" value="ABC_Carb_Monos_I"/>
    <property type="match status" value="1"/>
</dbReference>
<protein>
    <submittedName>
        <fullName evidence="9">Sugar ABC transporter ATP-binding protein</fullName>
    </submittedName>
</protein>
<evidence type="ECO:0000313" key="10">
    <source>
        <dbReference type="Proteomes" id="UP001430614"/>
    </source>
</evidence>
<evidence type="ECO:0000256" key="2">
    <source>
        <dbReference type="ARBA" id="ARBA00022475"/>
    </source>
</evidence>
<dbReference type="InterPro" id="IPR050107">
    <property type="entry name" value="ABC_carbohydrate_import_ATPase"/>
</dbReference>
<dbReference type="PROSITE" id="PS00211">
    <property type="entry name" value="ABC_TRANSPORTER_1"/>
    <property type="match status" value="1"/>
</dbReference>
<keyword evidence="4" id="KW-0762">Sugar transport</keyword>
<dbReference type="Pfam" id="PF00005">
    <property type="entry name" value="ABC_tran"/>
    <property type="match status" value="2"/>
</dbReference>
<dbReference type="GO" id="GO:0005524">
    <property type="term" value="F:ATP binding"/>
    <property type="evidence" value="ECO:0007669"/>
    <property type="project" value="UniProtKB-KW"/>
</dbReference>
<dbReference type="InterPro" id="IPR027417">
    <property type="entry name" value="P-loop_NTPase"/>
</dbReference>
<keyword evidence="5" id="KW-0677">Repeat</keyword>
<keyword evidence="6" id="KW-0547">Nucleotide-binding</keyword>
<keyword evidence="10" id="KW-1185">Reference proteome</keyword>
<keyword evidence="3" id="KW-0472">Membrane</keyword>
<evidence type="ECO:0000313" key="9">
    <source>
        <dbReference type="EMBL" id="MCC8400617.1"/>
    </source>
</evidence>
<keyword evidence="7 9" id="KW-0067">ATP-binding</keyword>
<reference evidence="9 10" key="1">
    <citation type="submission" date="2021-11" db="EMBL/GenBank/DDBJ databases">
        <authorList>
            <person name="Oh E.-T."/>
            <person name="Kim S.-B."/>
        </authorList>
    </citation>
    <scope>NUCLEOTIDE SEQUENCE [LARGE SCALE GENOMIC DNA]</scope>
    <source>
        <strain evidence="9 10">MMS20-SJTN17</strain>
    </source>
</reference>
<dbReference type="CDD" id="cd03215">
    <property type="entry name" value="ABC_Carb_Monos_II"/>
    <property type="match status" value="1"/>
</dbReference>